<dbReference type="HOGENOM" id="CLU_015553_0_3_10"/>
<evidence type="ECO:0000256" key="3">
    <source>
        <dbReference type="ARBA" id="ARBA00022729"/>
    </source>
</evidence>
<comment type="subcellular location">
    <subcellularLocation>
        <location evidence="1">Cell outer membrane</location>
    </subcellularLocation>
</comment>
<feature type="domain" description="RagB/SusD" evidence="6">
    <location>
        <begin position="298"/>
        <end position="594"/>
    </location>
</feature>
<dbReference type="RefSeq" id="WP_008583684.1">
    <property type="nucleotide sequence ID" value="NZ_CP007035.1"/>
</dbReference>
<sequence>MKKQFSYIFLGLAIGTILLFSNCSKTLDQPNLGNYSPEQVWNDSNLANAYLANLYSVFGNYSIGSDQMGDQVSGLVFGPNAITTTVAGPINPWTNGTSVTNNAYVRIRLVNQGIASVKGGQLSEGTKNVILGQLYFLRAYNYFPLITSYGGVPYLKTAQSLTDSLNVPRNSTKECFEFMTQDLDSAIGLLPTHITSGDANYGRIDRNFGLAFKAKVLLYKASPQFNPTNPWDNSFWADAYAANLAAYNTLSGQGYQLISDYSQVALSAGNKEVVFCVINQSPAKVAGWENTVRPGSLQRNTAAASPTWEMVKAFPMLDGKSYNDPTGAYYQTDAAFMQNYWKNRDPRFAKSIVWNADIYPVAGTPGGYRQYTTLGIADKLDAYGVNPNAGVPVAANNNSYTGFFILKNSDLTLTQPLSGNYAKNYNVMRFAEVMLNYAEAANETGHSQDALNMLYQIRQRAGIQAGADGHYGIAATSRTDIRQAIMSERNVELCFEGFRFNDLRRWRMFSALNGVYKHGLEAIAINPDGSEMPMAQARGLAANYQLTEANFKYNMLICPYSGTQVNTVPDSYYFVPIQLSVLAAQSQLQQNKDWGGTFDPTIH</sequence>
<reference evidence="8 9" key="1">
    <citation type="submission" date="2013-12" db="EMBL/GenBank/DDBJ databases">
        <authorList>
            <consortium name="DOE Joint Genome Institute"/>
            <person name="Eisen J."/>
            <person name="Huntemann M."/>
            <person name="Han J."/>
            <person name="Chen A."/>
            <person name="Kyrpides N."/>
            <person name="Mavromatis K."/>
            <person name="Markowitz V."/>
            <person name="Palaniappan K."/>
            <person name="Ivanova N."/>
            <person name="Schaumberg A."/>
            <person name="Pati A."/>
            <person name="Liolios K."/>
            <person name="Nordberg H.P."/>
            <person name="Cantor M.N."/>
            <person name="Hua S.X."/>
            <person name="Woyke T."/>
        </authorList>
    </citation>
    <scope>NUCLEOTIDE SEQUENCE [LARGE SCALE GENOMIC DNA]</scope>
    <source>
        <strain evidence="9">DSM 19437</strain>
    </source>
</reference>
<feature type="domain" description="SusD-like N-terminal" evidence="7">
    <location>
        <begin position="48"/>
        <end position="216"/>
    </location>
</feature>
<dbReference type="Pfam" id="PF07980">
    <property type="entry name" value="SusD_RagB"/>
    <property type="match status" value="1"/>
</dbReference>
<dbReference type="InterPro" id="IPR011990">
    <property type="entry name" value="TPR-like_helical_dom_sf"/>
</dbReference>
<dbReference type="KEGG" id="nso:NIASO_03075"/>
<keyword evidence="5" id="KW-0998">Cell outer membrane</keyword>
<dbReference type="SUPFAM" id="SSF48452">
    <property type="entry name" value="TPR-like"/>
    <property type="match status" value="1"/>
</dbReference>
<comment type="similarity">
    <text evidence="2">Belongs to the SusD family.</text>
</comment>
<evidence type="ECO:0000259" key="7">
    <source>
        <dbReference type="Pfam" id="PF14322"/>
    </source>
</evidence>
<keyword evidence="4" id="KW-0472">Membrane</keyword>
<evidence type="ECO:0000313" key="9">
    <source>
        <dbReference type="Proteomes" id="UP000003586"/>
    </source>
</evidence>
<evidence type="ECO:0000256" key="5">
    <source>
        <dbReference type="ARBA" id="ARBA00023237"/>
    </source>
</evidence>
<evidence type="ECO:0000313" key="8">
    <source>
        <dbReference type="EMBL" id="AHF14439.1"/>
    </source>
</evidence>
<dbReference type="OrthoDB" id="5694214at2"/>
<evidence type="ECO:0000256" key="2">
    <source>
        <dbReference type="ARBA" id="ARBA00006275"/>
    </source>
</evidence>
<dbReference type="Pfam" id="PF14322">
    <property type="entry name" value="SusD-like_3"/>
    <property type="match status" value="1"/>
</dbReference>
<dbReference type="GO" id="GO:0009279">
    <property type="term" value="C:cell outer membrane"/>
    <property type="evidence" value="ECO:0007669"/>
    <property type="project" value="UniProtKB-SubCell"/>
</dbReference>
<organism evidence="8 9">
    <name type="scientific">Niabella soli DSM 19437</name>
    <dbReference type="NCBI Taxonomy" id="929713"/>
    <lineage>
        <taxon>Bacteria</taxon>
        <taxon>Pseudomonadati</taxon>
        <taxon>Bacteroidota</taxon>
        <taxon>Chitinophagia</taxon>
        <taxon>Chitinophagales</taxon>
        <taxon>Chitinophagaceae</taxon>
        <taxon>Niabella</taxon>
    </lineage>
</organism>
<evidence type="ECO:0000259" key="6">
    <source>
        <dbReference type="Pfam" id="PF07980"/>
    </source>
</evidence>
<keyword evidence="3" id="KW-0732">Signal</keyword>
<accession>W0EZ14</accession>
<dbReference type="Gene3D" id="1.25.40.390">
    <property type="match status" value="1"/>
</dbReference>
<name>W0EZ14_9BACT</name>
<dbReference type="InterPro" id="IPR012944">
    <property type="entry name" value="SusD_RagB_dom"/>
</dbReference>
<dbReference type="AlphaFoldDB" id="W0EZ14"/>
<dbReference type="EMBL" id="CP007035">
    <property type="protein sequence ID" value="AHF14439.1"/>
    <property type="molecule type" value="Genomic_DNA"/>
</dbReference>
<dbReference type="InterPro" id="IPR033985">
    <property type="entry name" value="SusD-like_N"/>
</dbReference>
<dbReference type="eggNOG" id="COG1435">
    <property type="taxonomic scope" value="Bacteria"/>
</dbReference>
<keyword evidence="9" id="KW-1185">Reference proteome</keyword>
<dbReference type="STRING" id="929713.NIASO_03075"/>
<evidence type="ECO:0000256" key="1">
    <source>
        <dbReference type="ARBA" id="ARBA00004442"/>
    </source>
</evidence>
<evidence type="ECO:0000256" key="4">
    <source>
        <dbReference type="ARBA" id="ARBA00023136"/>
    </source>
</evidence>
<proteinExistence type="inferred from homology"/>
<gene>
    <name evidence="8" type="ORF">NIASO_03075</name>
</gene>
<protein>
    <submittedName>
        <fullName evidence="8">Starch-binding protein</fullName>
    </submittedName>
</protein>
<dbReference type="Proteomes" id="UP000003586">
    <property type="component" value="Chromosome"/>
</dbReference>